<keyword evidence="3" id="KW-0378">Hydrolase</keyword>
<evidence type="ECO:0000256" key="2">
    <source>
        <dbReference type="ARBA" id="ARBA00013064"/>
    </source>
</evidence>
<dbReference type="EC" id="3.1.3.48" evidence="2"/>
<keyword evidence="4" id="KW-0904">Protein phosphatase</keyword>
<dbReference type="InterPro" id="IPR020422">
    <property type="entry name" value="TYR_PHOSPHATASE_DUAL_dom"/>
</dbReference>
<dbReference type="PROSITE" id="PS50056">
    <property type="entry name" value="TYR_PHOSPHATASE_2"/>
    <property type="match status" value="1"/>
</dbReference>
<reference evidence="7 8" key="1">
    <citation type="submission" date="2014-04" db="EMBL/GenBank/DDBJ databases">
        <authorList>
            <consortium name="DOE Joint Genome Institute"/>
            <person name="Kuo A."/>
            <person name="Tarkka M."/>
            <person name="Buscot F."/>
            <person name="Kohler A."/>
            <person name="Nagy L.G."/>
            <person name="Floudas D."/>
            <person name="Copeland A."/>
            <person name="Barry K.W."/>
            <person name="Cichocki N."/>
            <person name="Veneault-Fourrey C."/>
            <person name="LaButti K."/>
            <person name="Lindquist E.A."/>
            <person name="Lipzen A."/>
            <person name="Lundell T."/>
            <person name="Morin E."/>
            <person name="Murat C."/>
            <person name="Sun H."/>
            <person name="Tunlid A."/>
            <person name="Henrissat B."/>
            <person name="Grigoriev I.V."/>
            <person name="Hibbett D.S."/>
            <person name="Martin F."/>
            <person name="Nordberg H.P."/>
            <person name="Cantor M.N."/>
            <person name="Hua S.X."/>
        </authorList>
    </citation>
    <scope>NUCLEOTIDE SEQUENCE [LARGE SCALE GENOMIC DNA]</scope>
    <source>
        <strain evidence="7 8">F 1598</strain>
    </source>
</reference>
<dbReference type="Pfam" id="PF00782">
    <property type="entry name" value="DSPc"/>
    <property type="match status" value="1"/>
</dbReference>
<dbReference type="Proteomes" id="UP000054166">
    <property type="component" value="Unassembled WGS sequence"/>
</dbReference>
<evidence type="ECO:0000313" key="8">
    <source>
        <dbReference type="Proteomes" id="UP000054166"/>
    </source>
</evidence>
<feature type="domain" description="Tyrosine-protein phosphatase" evidence="5">
    <location>
        <begin position="21"/>
        <end position="167"/>
    </location>
</feature>
<dbReference type="EMBL" id="KN832975">
    <property type="protein sequence ID" value="KIM89326.1"/>
    <property type="molecule type" value="Genomic_DNA"/>
</dbReference>
<dbReference type="PANTHER" id="PTHR10159:SF519">
    <property type="entry name" value="DUAL SPECIFICITY PROTEIN PHOSPHATASE MPK3"/>
    <property type="match status" value="1"/>
</dbReference>
<dbReference type="GO" id="GO:0004725">
    <property type="term" value="F:protein tyrosine phosphatase activity"/>
    <property type="evidence" value="ECO:0007669"/>
    <property type="project" value="UniProtKB-EC"/>
</dbReference>
<evidence type="ECO:0000256" key="3">
    <source>
        <dbReference type="ARBA" id="ARBA00022801"/>
    </source>
</evidence>
<feature type="domain" description="Tyrosine specific protein phosphatases" evidence="6">
    <location>
        <begin position="86"/>
        <end position="145"/>
    </location>
</feature>
<accession>A0A0C3GF95</accession>
<dbReference type="SMART" id="SM00195">
    <property type="entry name" value="DSPc"/>
    <property type="match status" value="1"/>
</dbReference>
<dbReference type="InterPro" id="IPR029021">
    <property type="entry name" value="Prot-tyrosine_phosphatase-like"/>
</dbReference>
<gene>
    <name evidence="7" type="ORF">PILCRDRAFT_813256</name>
</gene>
<evidence type="ECO:0000259" key="6">
    <source>
        <dbReference type="PROSITE" id="PS50056"/>
    </source>
</evidence>
<dbReference type="CDD" id="cd14498">
    <property type="entry name" value="DSP"/>
    <property type="match status" value="1"/>
</dbReference>
<reference evidence="8" key="2">
    <citation type="submission" date="2015-01" db="EMBL/GenBank/DDBJ databases">
        <title>Evolutionary Origins and Diversification of the Mycorrhizal Mutualists.</title>
        <authorList>
            <consortium name="DOE Joint Genome Institute"/>
            <consortium name="Mycorrhizal Genomics Consortium"/>
            <person name="Kohler A."/>
            <person name="Kuo A."/>
            <person name="Nagy L.G."/>
            <person name="Floudas D."/>
            <person name="Copeland A."/>
            <person name="Barry K.W."/>
            <person name="Cichocki N."/>
            <person name="Veneault-Fourrey C."/>
            <person name="LaButti K."/>
            <person name="Lindquist E.A."/>
            <person name="Lipzen A."/>
            <person name="Lundell T."/>
            <person name="Morin E."/>
            <person name="Murat C."/>
            <person name="Riley R."/>
            <person name="Ohm R."/>
            <person name="Sun H."/>
            <person name="Tunlid A."/>
            <person name="Henrissat B."/>
            <person name="Grigoriev I.V."/>
            <person name="Hibbett D.S."/>
            <person name="Martin F."/>
        </authorList>
    </citation>
    <scope>NUCLEOTIDE SEQUENCE [LARGE SCALE GENOMIC DNA]</scope>
    <source>
        <strain evidence="8">F 1598</strain>
    </source>
</reference>
<evidence type="ECO:0000256" key="1">
    <source>
        <dbReference type="ARBA" id="ARBA00008601"/>
    </source>
</evidence>
<dbReference type="GO" id="GO:0043409">
    <property type="term" value="P:negative regulation of MAPK cascade"/>
    <property type="evidence" value="ECO:0007669"/>
    <property type="project" value="TreeGrafter"/>
</dbReference>
<dbReference type="PANTHER" id="PTHR10159">
    <property type="entry name" value="DUAL SPECIFICITY PROTEIN PHOSPHATASE"/>
    <property type="match status" value="1"/>
</dbReference>
<dbReference type="GO" id="GO:0005737">
    <property type="term" value="C:cytoplasm"/>
    <property type="evidence" value="ECO:0007669"/>
    <property type="project" value="TreeGrafter"/>
</dbReference>
<dbReference type="InParanoid" id="A0A0C3GF95"/>
<dbReference type="InterPro" id="IPR000340">
    <property type="entry name" value="Dual-sp_phosphatase_cat-dom"/>
</dbReference>
<dbReference type="AlphaFoldDB" id="A0A0C3GF95"/>
<dbReference type="PROSITE" id="PS50054">
    <property type="entry name" value="TYR_PHOSPHATASE_DUAL"/>
    <property type="match status" value="1"/>
</dbReference>
<dbReference type="OrthoDB" id="2017893at2759"/>
<proteinExistence type="inferred from homology"/>
<sequence>MTRYALKRRSQSWVCPDYLLQANEIIPRLYIADMYTATDAPTLERLRITHVVSVVFDDFGNICTCPSNVKQLSLPIEDKSSSDMSRYFDRAVEWIQNAMDEDENVNVVVHCMCGISRSPTIVIAYLMATQGMSLSDSLSHVKTKRIISRPNRGFMNQLAYYEEELKGRAAVAGR</sequence>
<evidence type="ECO:0000313" key="7">
    <source>
        <dbReference type="EMBL" id="KIM89326.1"/>
    </source>
</evidence>
<dbReference type="PROSITE" id="PS00383">
    <property type="entry name" value="TYR_PHOSPHATASE_1"/>
    <property type="match status" value="1"/>
</dbReference>
<dbReference type="InterPro" id="IPR000387">
    <property type="entry name" value="Tyr_Pase_dom"/>
</dbReference>
<organism evidence="7 8">
    <name type="scientific">Piloderma croceum (strain F 1598)</name>
    <dbReference type="NCBI Taxonomy" id="765440"/>
    <lineage>
        <taxon>Eukaryota</taxon>
        <taxon>Fungi</taxon>
        <taxon>Dikarya</taxon>
        <taxon>Basidiomycota</taxon>
        <taxon>Agaricomycotina</taxon>
        <taxon>Agaricomycetes</taxon>
        <taxon>Agaricomycetidae</taxon>
        <taxon>Atheliales</taxon>
        <taxon>Atheliaceae</taxon>
        <taxon>Piloderma</taxon>
    </lineage>
</organism>
<name>A0A0C3GF95_PILCF</name>
<evidence type="ECO:0000259" key="5">
    <source>
        <dbReference type="PROSITE" id="PS50054"/>
    </source>
</evidence>
<dbReference type="Gene3D" id="3.90.190.10">
    <property type="entry name" value="Protein tyrosine phosphatase superfamily"/>
    <property type="match status" value="1"/>
</dbReference>
<comment type="similarity">
    <text evidence="1">Belongs to the protein-tyrosine phosphatase family. Non-receptor class dual specificity subfamily.</text>
</comment>
<protein>
    <recommendedName>
        <fullName evidence="2">protein-tyrosine-phosphatase</fullName>
        <ecNumber evidence="2">3.1.3.48</ecNumber>
    </recommendedName>
</protein>
<evidence type="ECO:0000256" key="4">
    <source>
        <dbReference type="ARBA" id="ARBA00022912"/>
    </source>
</evidence>
<keyword evidence="8" id="KW-1185">Reference proteome</keyword>
<dbReference type="InterPro" id="IPR016130">
    <property type="entry name" value="Tyr_Pase_AS"/>
</dbReference>
<dbReference type="HOGENOM" id="CLU_027074_9_1_1"/>
<dbReference type="SUPFAM" id="SSF52799">
    <property type="entry name" value="(Phosphotyrosine protein) phosphatases II"/>
    <property type="match status" value="1"/>
</dbReference>
<dbReference type="PRINTS" id="PR01908">
    <property type="entry name" value="ADSPHPHTASE"/>
</dbReference>
<dbReference type="STRING" id="765440.A0A0C3GF95"/>